<dbReference type="Gene3D" id="2.60.40.780">
    <property type="entry name" value="von Hippel-Lindau disease tumour suppressor, beta domain"/>
    <property type="match status" value="1"/>
</dbReference>
<evidence type="ECO:0000313" key="4">
    <source>
        <dbReference type="Proteomes" id="UP000292274"/>
    </source>
</evidence>
<protein>
    <recommendedName>
        <fullName evidence="2">von Hippel-Lindau disease tumour suppressor beta domain-containing protein</fullName>
    </recommendedName>
</protein>
<accession>A0A4R0G7L9</accession>
<gene>
    <name evidence="3" type="ORF">E0H26_23340</name>
</gene>
<name>A0A4R0G7L9_9ACTN</name>
<evidence type="ECO:0000256" key="1">
    <source>
        <dbReference type="SAM" id="MobiDB-lite"/>
    </source>
</evidence>
<dbReference type="Pfam" id="PF01847">
    <property type="entry name" value="VHL"/>
    <property type="match status" value="1"/>
</dbReference>
<dbReference type="SUPFAM" id="SSF49468">
    <property type="entry name" value="VHL"/>
    <property type="match status" value="1"/>
</dbReference>
<feature type="compositionally biased region" description="Pro residues" evidence="1">
    <location>
        <begin position="29"/>
        <end position="40"/>
    </location>
</feature>
<dbReference type="EMBL" id="SJJR01000020">
    <property type="protein sequence ID" value="TCB92854.1"/>
    <property type="molecule type" value="Genomic_DNA"/>
</dbReference>
<dbReference type="Proteomes" id="UP000292274">
    <property type="component" value="Unassembled WGS sequence"/>
</dbReference>
<dbReference type="InterPro" id="IPR036208">
    <property type="entry name" value="VHL_sf"/>
</dbReference>
<feature type="domain" description="von Hippel-Lindau disease tumour suppressor beta" evidence="2">
    <location>
        <begin position="133"/>
        <end position="190"/>
    </location>
</feature>
<feature type="compositionally biased region" description="Low complexity" evidence="1">
    <location>
        <begin position="41"/>
        <end position="108"/>
    </location>
</feature>
<feature type="region of interest" description="Disordered" evidence="1">
    <location>
        <begin position="1"/>
        <end position="139"/>
    </location>
</feature>
<dbReference type="InterPro" id="IPR024053">
    <property type="entry name" value="VHL_beta_dom"/>
</dbReference>
<proteinExistence type="predicted"/>
<comment type="caution">
    <text evidence="3">The sequence shown here is derived from an EMBL/GenBank/DDBJ whole genome shotgun (WGS) entry which is preliminary data.</text>
</comment>
<sequence length="210" mass="21740">MLTALWPATQPPPAAAPEGPAGWIGSPPAANPPGQFPDPSVPAASSSVAGVSSTRPTAPSRVSSPARPPSAAATTTAPASTASPGRTTTSPAAPSARPSAAPSRTASPTPSPRPAEPRELAPLPASREPGLRSVGGGPETSIEFVNLRSRPVIVYWLDYQGRRRHYAVLQPSASYRQHTFVGHPWVVTDRRGRTLVCFEPTATPGKAVIR</sequence>
<dbReference type="AlphaFoldDB" id="A0A4R0G7L9"/>
<dbReference type="OrthoDB" id="8905713at2"/>
<reference evidence="3 4" key="1">
    <citation type="submission" date="2019-02" db="EMBL/GenBank/DDBJ databases">
        <title>Jishengella sp. nov., isolated from a root of Zingiber montanum.</title>
        <authorList>
            <person name="Kuncharoen N."/>
            <person name="Kudo T."/>
            <person name="Masahiro Y."/>
            <person name="Ohkuma M."/>
            <person name="Tanasupawat S."/>
        </authorList>
    </citation>
    <scope>NUCLEOTIDE SEQUENCE [LARGE SCALE GENOMIC DNA]</scope>
    <source>
        <strain evidence="3 4">PLAI 1-1</strain>
    </source>
</reference>
<evidence type="ECO:0000313" key="3">
    <source>
        <dbReference type="EMBL" id="TCB92854.1"/>
    </source>
</evidence>
<evidence type="ECO:0000259" key="2">
    <source>
        <dbReference type="Pfam" id="PF01847"/>
    </source>
</evidence>
<keyword evidence="4" id="KW-1185">Reference proteome</keyword>
<dbReference type="InterPro" id="IPR037140">
    <property type="entry name" value="VHL_beta_dom_sf"/>
</dbReference>
<organism evidence="3 4">
    <name type="scientific">Micromonospora zingiberis</name>
    <dbReference type="NCBI Taxonomy" id="2053011"/>
    <lineage>
        <taxon>Bacteria</taxon>
        <taxon>Bacillati</taxon>
        <taxon>Actinomycetota</taxon>
        <taxon>Actinomycetes</taxon>
        <taxon>Micromonosporales</taxon>
        <taxon>Micromonosporaceae</taxon>
        <taxon>Micromonospora</taxon>
    </lineage>
</organism>